<dbReference type="SUPFAM" id="SSF53300">
    <property type="entry name" value="vWA-like"/>
    <property type="match status" value="1"/>
</dbReference>
<evidence type="ECO:0000313" key="2">
    <source>
        <dbReference type="EMBL" id="ETR72579.1"/>
    </source>
</evidence>
<evidence type="ECO:0000313" key="3">
    <source>
        <dbReference type="Proteomes" id="UP000189670"/>
    </source>
</evidence>
<dbReference type="GO" id="GO:0005737">
    <property type="term" value="C:cytoplasm"/>
    <property type="evidence" value="ECO:0007669"/>
    <property type="project" value="TreeGrafter"/>
</dbReference>
<dbReference type="Gene3D" id="3.40.50.410">
    <property type="entry name" value="von Willebrand factor, type A domain"/>
    <property type="match status" value="1"/>
</dbReference>
<dbReference type="AlphaFoldDB" id="A0A1V1PCD5"/>
<protein>
    <recommendedName>
        <fullName evidence="4">VWFA domain-containing protein</fullName>
    </recommendedName>
</protein>
<dbReference type="InterPro" id="IPR036465">
    <property type="entry name" value="vWFA_dom_sf"/>
</dbReference>
<dbReference type="GO" id="GO:0004674">
    <property type="term" value="F:protein serine/threonine kinase activity"/>
    <property type="evidence" value="ECO:0007669"/>
    <property type="project" value="TreeGrafter"/>
</dbReference>
<keyword evidence="1" id="KW-0732">Signal</keyword>
<proteinExistence type="predicted"/>
<organism evidence="2 3">
    <name type="scientific">Candidatus Magnetoglobus multicellularis str. Araruama</name>
    <dbReference type="NCBI Taxonomy" id="890399"/>
    <lineage>
        <taxon>Bacteria</taxon>
        <taxon>Pseudomonadati</taxon>
        <taxon>Thermodesulfobacteriota</taxon>
        <taxon>Desulfobacteria</taxon>
        <taxon>Desulfobacterales</taxon>
        <taxon>Desulfobacteraceae</taxon>
        <taxon>Candidatus Magnetoglobus</taxon>
    </lineage>
</organism>
<dbReference type="PANTHER" id="PTHR47763">
    <property type="entry name" value="ALPHA-PROTEIN KINASE VWKA"/>
    <property type="match status" value="1"/>
</dbReference>
<evidence type="ECO:0000256" key="1">
    <source>
        <dbReference type="SAM" id="SignalP"/>
    </source>
</evidence>
<dbReference type="PANTHER" id="PTHR47763:SF1">
    <property type="entry name" value="DUF659 DOMAIN-CONTAINING PROTEIN"/>
    <property type="match status" value="1"/>
</dbReference>
<name>A0A1V1PCD5_9BACT</name>
<feature type="signal peptide" evidence="1">
    <location>
        <begin position="1"/>
        <end position="34"/>
    </location>
</feature>
<accession>A0A1V1PCD5</accession>
<dbReference type="EMBL" id="ATBP01000133">
    <property type="protein sequence ID" value="ETR72579.1"/>
    <property type="molecule type" value="Genomic_DNA"/>
</dbReference>
<evidence type="ECO:0008006" key="4">
    <source>
        <dbReference type="Google" id="ProtNLM"/>
    </source>
</evidence>
<reference evidence="3" key="1">
    <citation type="submission" date="2012-11" db="EMBL/GenBank/DDBJ databases">
        <authorList>
            <person name="Lucero-Rivera Y.E."/>
            <person name="Tovar-Ramirez D."/>
        </authorList>
    </citation>
    <scope>NUCLEOTIDE SEQUENCE [LARGE SCALE GENOMIC DNA]</scope>
    <source>
        <strain evidence="3">Araruama</strain>
    </source>
</reference>
<sequence length="817" mass="92274">MTTKREGSLMKTKMTCIIGNMLMVLWLTASLAMAGDGSCDCKRFNLPESGDVNFTWTVKVKSDDVPLFETSSAGSPKETLKFNQNFNIVKAEGDRLQVQRHQDMAPYGWVERKSLLCALKPLKSKSGLDKKFYIKTATRIRSDKPATVRAYSSPSNDSCGSGGCRELARFDGYFIFDQSNGRYLLASAYKLRPENRLVGWVDANDGFIWDTAYGLRPKEQLVFPKDNPKAGQERVVYAYLSEEEALNRHNGRPILGGDRWYKYALRIPILGRQKNLFKVVMPLAGVGVSQSDKFGRIVISDKRRQSTEKAIENILNIKNVDIFFLIDGTRSIEPYLSSIKNVVGQLKDRISENPELGVISSRLGFGIYRDHYAEETELGYWHSFSNNCAADKAAIDENHKRFTNEMDMIIQAMLNYEMKGDKDFEENSFGGIQKFIDNELTNCPDRLKILFVVGDHGYSAANQKKLYGRKPISRTSIIASLQGDQENGVMPVITYFIQTPFKADNTITLSQSNCKNAYALFKKQAISILAGLKVQTPKMQVDRYFLQSDDKNLGKKVIDGISAFINPKAVSAVNEIILDLRGGASLAETIERWQSYNDFNNLPGLFWDLIANAGCKHLGDQCSSRIMDTILEGYIPISNDIVVDIWCTAGDLKKYRNIIEGILESSEYQHGKFIRTELVYGLVTTLQRLVPSPPPPETGESLIEYVRRISYLPVRQDSPLFKYSIQDLESRDKVPDCEIERLFAWIGNVNNFLYYIADNKRPVYEIRKQPGKCASGNDIPYIVPGSILGKHFSDNNMSYSHPLGGTTIFWIPKKYLP</sequence>
<dbReference type="Proteomes" id="UP000189670">
    <property type="component" value="Unassembled WGS sequence"/>
</dbReference>
<comment type="caution">
    <text evidence="2">The sequence shown here is derived from an EMBL/GenBank/DDBJ whole genome shotgun (WGS) entry which is preliminary data.</text>
</comment>
<dbReference type="InterPro" id="IPR052969">
    <property type="entry name" value="Thr-specific_kinase-like"/>
</dbReference>
<gene>
    <name evidence="2" type="ORF">OMM_07427</name>
</gene>
<feature type="chain" id="PRO_5013024965" description="VWFA domain-containing protein" evidence="1">
    <location>
        <begin position="35"/>
        <end position="817"/>
    </location>
</feature>